<dbReference type="AlphaFoldDB" id="A0A9D1YYI9"/>
<dbReference type="SUPFAM" id="SSF51735">
    <property type="entry name" value="NAD(P)-binding Rossmann-fold domains"/>
    <property type="match status" value="1"/>
</dbReference>
<dbReference type="InterPro" id="IPR000683">
    <property type="entry name" value="Gfo/Idh/MocA-like_OxRdtase_N"/>
</dbReference>
<dbReference type="Proteomes" id="UP000886844">
    <property type="component" value="Unassembled WGS sequence"/>
</dbReference>
<sequence>MEPKEIIRWGILGCGDVCERKSGPPMYLTEHSALVAVMRRDGEKAADFARRHGVARFYTDAASLIADPEVDIVYVATPPASHKELAIRVLEAGKPVYVEKPMAMDHAECLEMLAAAERCGQRLFVAYYRRSLPYFQKVRELLEEGRIGTPQQVEVRYLRPAGPEDRDPEHLPWRLRREVGGDGYFYDMAPHTLDILDFLLGEIAAAEGMKRNLGGLYEVADTVSATLRFRSGVVGTGLWSFVAPPEEAEDSVRIIGSRGSIRFSTFAFTPVELTTPQGTECFAIEPPKHIQGPMIASIVAELRGTGRCPSTGVSAARTSWVMDEIMKK</sequence>
<evidence type="ECO:0000256" key="1">
    <source>
        <dbReference type="ARBA" id="ARBA00023002"/>
    </source>
</evidence>
<dbReference type="PANTHER" id="PTHR43818:SF11">
    <property type="entry name" value="BCDNA.GH03377"/>
    <property type="match status" value="1"/>
</dbReference>
<dbReference type="Gene3D" id="3.40.50.720">
    <property type="entry name" value="NAD(P)-binding Rossmann-like Domain"/>
    <property type="match status" value="1"/>
</dbReference>
<dbReference type="InterPro" id="IPR055170">
    <property type="entry name" value="GFO_IDH_MocA-like_dom"/>
</dbReference>
<evidence type="ECO:0000313" key="4">
    <source>
        <dbReference type="EMBL" id="HIY68244.1"/>
    </source>
</evidence>
<protein>
    <submittedName>
        <fullName evidence="4">Gfo/Idh/MocA family oxidoreductase</fullName>
    </submittedName>
</protein>
<accession>A0A9D1YYI9</accession>
<reference evidence="4" key="1">
    <citation type="journal article" date="2021" name="PeerJ">
        <title>Extensive microbial diversity within the chicken gut microbiome revealed by metagenomics and culture.</title>
        <authorList>
            <person name="Gilroy R."/>
            <person name="Ravi A."/>
            <person name="Getino M."/>
            <person name="Pursley I."/>
            <person name="Horton D.L."/>
            <person name="Alikhan N.F."/>
            <person name="Baker D."/>
            <person name="Gharbi K."/>
            <person name="Hall N."/>
            <person name="Watson M."/>
            <person name="Adriaenssens E.M."/>
            <person name="Foster-Nyarko E."/>
            <person name="Jarju S."/>
            <person name="Secka A."/>
            <person name="Antonio M."/>
            <person name="Oren A."/>
            <person name="Chaudhuri R.R."/>
            <person name="La Ragione R."/>
            <person name="Hildebrand F."/>
            <person name="Pallen M.J."/>
        </authorList>
    </citation>
    <scope>NUCLEOTIDE SEQUENCE</scope>
    <source>
        <strain evidence="4">5134</strain>
    </source>
</reference>
<evidence type="ECO:0000259" key="2">
    <source>
        <dbReference type="Pfam" id="PF01408"/>
    </source>
</evidence>
<proteinExistence type="predicted"/>
<dbReference type="PANTHER" id="PTHR43818">
    <property type="entry name" value="BCDNA.GH03377"/>
    <property type="match status" value="1"/>
</dbReference>
<dbReference type="Pfam" id="PF22725">
    <property type="entry name" value="GFO_IDH_MocA_C3"/>
    <property type="match status" value="1"/>
</dbReference>
<dbReference type="SUPFAM" id="SSF55347">
    <property type="entry name" value="Glyceraldehyde-3-phosphate dehydrogenase-like, C-terminal domain"/>
    <property type="match status" value="1"/>
</dbReference>
<feature type="domain" description="GFO/IDH/MocA-like oxidoreductase" evidence="3">
    <location>
        <begin position="135"/>
        <end position="262"/>
    </location>
</feature>
<evidence type="ECO:0000259" key="3">
    <source>
        <dbReference type="Pfam" id="PF22725"/>
    </source>
</evidence>
<feature type="domain" description="Gfo/Idh/MocA-like oxidoreductase N-terminal" evidence="2">
    <location>
        <begin position="7"/>
        <end position="127"/>
    </location>
</feature>
<dbReference type="Pfam" id="PF01408">
    <property type="entry name" value="GFO_IDH_MocA"/>
    <property type="match status" value="1"/>
</dbReference>
<dbReference type="EMBL" id="DXDA01000019">
    <property type="protein sequence ID" value="HIY68244.1"/>
    <property type="molecule type" value="Genomic_DNA"/>
</dbReference>
<reference evidence="4" key="2">
    <citation type="submission" date="2021-04" db="EMBL/GenBank/DDBJ databases">
        <authorList>
            <person name="Gilroy R."/>
        </authorList>
    </citation>
    <scope>NUCLEOTIDE SEQUENCE</scope>
    <source>
        <strain evidence="4">5134</strain>
    </source>
</reference>
<name>A0A9D1YYI9_9BACT</name>
<comment type="caution">
    <text evidence="4">The sequence shown here is derived from an EMBL/GenBank/DDBJ whole genome shotgun (WGS) entry which is preliminary data.</text>
</comment>
<organism evidence="4 5">
    <name type="scientific">Candidatus Alistipes intestinigallinarum</name>
    <dbReference type="NCBI Taxonomy" id="2838440"/>
    <lineage>
        <taxon>Bacteria</taxon>
        <taxon>Pseudomonadati</taxon>
        <taxon>Bacteroidota</taxon>
        <taxon>Bacteroidia</taxon>
        <taxon>Bacteroidales</taxon>
        <taxon>Rikenellaceae</taxon>
        <taxon>Alistipes</taxon>
    </lineage>
</organism>
<dbReference type="GO" id="GO:0000166">
    <property type="term" value="F:nucleotide binding"/>
    <property type="evidence" value="ECO:0007669"/>
    <property type="project" value="InterPro"/>
</dbReference>
<keyword evidence="1" id="KW-0560">Oxidoreductase</keyword>
<dbReference type="InterPro" id="IPR036291">
    <property type="entry name" value="NAD(P)-bd_dom_sf"/>
</dbReference>
<dbReference type="Gene3D" id="3.30.360.10">
    <property type="entry name" value="Dihydrodipicolinate Reductase, domain 2"/>
    <property type="match status" value="1"/>
</dbReference>
<dbReference type="GO" id="GO:0016491">
    <property type="term" value="F:oxidoreductase activity"/>
    <property type="evidence" value="ECO:0007669"/>
    <property type="project" value="UniProtKB-KW"/>
</dbReference>
<evidence type="ECO:0000313" key="5">
    <source>
        <dbReference type="Proteomes" id="UP000886844"/>
    </source>
</evidence>
<dbReference type="InterPro" id="IPR050463">
    <property type="entry name" value="Gfo/Idh/MocA_oxidrdct_glycsds"/>
</dbReference>
<gene>
    <name evidence="4" type="ORF">H9828_02360</name>
</gene>